<dbReference type="PANTHER" id="PTHR24092">
    <property type="entry name" value="PROBABLE PHOSPHOLIPID-TRANSPORTING ATPASE"/>
    <property type="match status" value="1"/>
</dbReference>
<reference evidence="18" key="1">
    <citation type="submission" date="2025-08" db="UniProtKB">
        <authorList>
            <consortium name="RefSeq"/>
        </authorList>
    </citation>
    <scope>IDENTIFICATION</scope>
</reference>
<keyword evidence="10 13" id="KW-1133">Transmembrane helix</keyword>
<evidence type="ECO:0000256" key="4">
    <source>
        <dbReference type="ARBA" id="ARBA00022692"/>
    </source>
</evidence>
<feature type="transmembrane region" description="Helical" evidence="13">
    <location>
        <begin position="371"/>
        <end position="391"/>
    </location>
</feature>
<keyword evidence="7 13" id="KW-0067">ATP-binding</keyword>
<gene>
    <name evidence="18" type="primary">ATP10D</name>
</gene>
<feature type="domain" description="P-type ATPase C-terminal" evidence="16">
    <location>
        <begin position="1113"/>
        <end position="1358"/>
    </location>
</feature>
<evidence type="ECO:0000256" key="9">
    <source>
        <dbReference type="ARBA" id="ARBA00022967"/>
    </source>
</evidence>
<dbReference type="Proteomes" id="UP000694871">
    <property type="component" value="Unplaced"/>
</dbReference>
<dbReference type="InterPro" id="IPR006539">
    <property type="entry name" value="P-type_ATPase_IV"/>
</dbReference>
<feature type="transmembrane region" description="Helical" evidence="13">
    <location>
        <begin position="620"/>
        <end position="638"/>
    </location>
</feature>
<keyword evidence="17" id="KW-1185">Reference proteome</keyword>
<dbReference type="SFLD" id="SFLDF00027">
    <property type="entry name" value="p-type_atpase"/>
    <property type="match status" value="1"/>
</dbReference>
<dbReference type="SUPFAM" id="SSF81660">
    <property type="entry name" value="Metal cation-transporting ATPase, ATP-binding domain N"/>
    <property type="match status" value="1"/>
</dbReference>
<dbReference type="Gene3D" id="3.40.1110.10">
    <property type="entry name" value="Calcium-transporting ATPase, cytoplasmic domain N"/>
    <property type="match status" value="2"/>
</dbReference>
<keyword evidence="9 13" id="KW-1278">Translocase</keyword>
<dbReference type="Gene3D" id="1.20.1110.10">
    <property type="entry name" value="Calcium-transporting ATPase, transmembrane domain"/>
    <property type="match status" value="1"/>
</dbReference>
<evidence type="ECO:0000256" key="10">
    <source>
        <dbReference type="ARBA" id="ARBA00022989"/>
    </source>
</evidence>
<sequence length="1393" mass="157385">MAQPLQWARYRWHRLISRKGRVDDGTGREPSSPGCKGLQQPSKTASKHRLVIPHLGRFKEEYEKVSKHYKSNKIRTTKYTLWNFIPRNLFEQFHRVANLYFLFIAVLNWIPVVEAFQKEITMIPLVVVLVVIAVKDGLEDYTKYKLDKKLNNILAQVYSRSEKAYVDKFWKNITVGDFIRLSCNEEIPADMVLIYSTDADGICYIETSSLDGETNLKQRQVVRGFEDQSEIDPEQFTSKIECESPNNDLNSFRGFVEHLNQERVGLSKDNLLLRGCTIRNTEAVVGIVVYAGHETKSMLNNVGPRHKRSKLEKRVNDHILWCVLLLIVMCSVGSVGYGIWLNRYYSQPALFSITDSDGKPVVTPLLGAFYLFWRMIILLQVLIPVSLYVSIEFVKLGQIYLIQNDLDFYHEKTDTMIKCRALDIAEDLGQIKYLFSDKTGTLTENKMVFRRCTIAGQEYGHEENAKRLELYQDAESEDEDVAFSSHTLRHVSRVKMSHINTFLSSRSLHRGHGSSSFVMGSCHMRQLAFSSPMESFSSHTLRHVSRVKMSHINTFLSSRSLHRGHGSSSFVMGSCHMRQLAFSSPMETEVVPDIMLLQKFSHISHRVYARSMMEHMTSETVYITEFFIALAICNTVVVSTPSQPSQKRLWPSLARIPILPLDEFRKILDKLSIRKLSSSPAPSAGSRVPPSESPRNGTQMLEVSEAQVLSPPGETESPVDSSLAVPTQEESLEINSASAPGTLSQPSEESQLCYEAESPDEAALVHAARAYSCTLQSRSPDQVTIDFGPLGILTFQLLHILPFDALRKRMSVVVRHPILKKVVVYTKGADSVIMDSLRAEHTGIKKVDMRKHRIKEKTQRHLNEYARKGLRTLCVASKVMSDSEYEEWLKEHFVAESDIDSREELLLESALRLETNLTLLGATGVEDRLQEGVPDTIASLRRAGITIWMLTGDKQETAVNVAHSCRLLEPVDKLFTLKSDSQEACEQLIENILEEMKVNLHPKGSCITDILNVPRTSVDHIPQLSAGLIIDGPTLAFALHETTRPKFLQLTARVRAVICCRATPLQKSQLVKLVRKDLGVMTMAVGDGANDVSMIQVADVGIGISGQEGMQAVMASDFAVSQFRHLNKLLFVHGHWCYTRLANMVLYFFYKNLVYVAVLFWYQFFSGFSGIAMTDHWSLILFNVLFTSVPPVIYGVLDQDISANVLLHLPELYKASQRSEPYVSSTFLINLIDAAYQSLACFFICYMTYAGSDVDIFSFGGPLNTSIFLIIILHLMIESKSLNWILIGVMVGSAVLYFFFAVIFGASCLLCNPPANPYWIMQRHLSDPRFYLVCIMSTLVALFPRYVFRVLQGSLFPTPLLKAKLLESRFVGPRKSQLHSRRITPVGGGRIDR</sequence>
<evidence type="ECO:0000259" key="16">
    <source>
        <dbReference type="Pfam" id="PF16212"/>
    </source>
</evidence>
<evidence type="ECO:0000259" key="15">
    <source>
        <dbReference type="Pfam" id="PF16209"/>
    </source>
</evidence>
<dbReference type="PROSITE" id="PS00154">
    <property type="entry name" value="ATPASE_E1_E2"/>
    <property type="match status" value="1"/>
</dbReference>
<evidence type="ECO:0000256" key="2">
    <source>
        <dbReference type="ARBA" id="ARBA00004141"/>
    </source>
</evidence>
<dbReference type="SFLD" id="SFLDS00003">
    <property type="entry name" value="Haloacid_Dehalogenase"/>
    <property type="match status" value="1"/>
</dbReference>
<accession>A0ABM1K3G0</accession>
<evidence type="ECO:0000256" key="13">
    <source>
        <dbReference type="RuleBase" id="RU362033"/>
    </source>
</evidence>
<feature type="transmembrane region" description="Helical" evidence="13">
    <location>
        <begin position="97"/>
        <end position="116"/>
    </location>
</feature>
<dbReference type="SUPFAM" id="SSF56784">
    <property type="entry name" value="HAD-like"/>
    <property type="match status" value="1"/>
</dbReference>
<keyword evidence="6 13" id="KW-0547">Nucleotide-binding</keyword>
<dbReference type="Pfam" id="PF13246">
    <property type="entry name" value="Cation_ATPase"/>
    <property type="match status" value="1"/>
</dbReference>
<feature type="transmembrane region" description="Helical" evidence="13">
    <location>
        <begin position="1256"/>
        <end position="1277"/>
    </location>
</feature>
<evidence type="ECO:0000256" key="7">
    <source>
        <dbReference type="ARBA" id="ARBA00022840"/>
    </source>
</evidence>
<dbReference type="InterPro" id="IPR044492">
    <property type="entry name" value="P_typ_ATPase_HD_dom"/>
</dbReference>
<feature type="domain" description="P-type ATPase N-terminal" evidence="15">
    <location>
        <begin position="61"/>
        <end position="121"/>
    </location>
</feature>
<feature type="transmembrane region" description="Helical" evidence="13">
    <location>
        <begin position="1283"/>
        <end position="1310"/>
    </location>
</feature>
<dbReference type="InterPro" id="IPR018303">
    <property type="entry name" value="ATPase_P-typ_P_site"/>
</dbReference>
<dbReference type="Pfam" id="PF16212">
    <property type="entry name" value="PhoLip_ATPase_C"/>
    <property type="match status" value="1"/>
</dbReference>
<keyword evidence="11 13" id="KW-0472">Membrane</keyword>
<keyword evidence="4 13" id="KW-0812">Transmembrane</keyword>
<feature type="transmembrane region" description="Helical" evidence="13">
    <location>
        <begin position="1177"/>
        <end position="1197"/>
    </location>
</feature>
<dbReference type="InterPro" id="IPR023299">
    <property type="entry name" value="ATPase_P-typ_cyto_dom_N"/>
</dbReference>
<dbReference type="Gene3D" id="3.40.50.1000">
    <property type="entry name" value="HAD superfamily/HAD-like"/>
    <property type="match status" value="2"/>
</dbReference>
<proteinExistence type="inferred from homology"/>
<evidence type="ECO:0000256" key="14">
    <source>
        <dbReference type="SAM" id="MobiDB-lite"/>
    </source>
</evidence>
<dbReference type="InterPro" id="IPR001757">
    <property type="entry name" value="P_typ_ATPase"/>
</dbReference>
<evidence type="ECO:0000256" key="1">
    <source>
        <dbReference type="ARBA" id="ARBA00001946"/>
    </source>
</evidence>
<evidence type="ECO:0000256" key="11">
    <source>
        <dbReference type="ARBA" id="ARBA00023136"/>
    </source>
</evidence>
<comment type="similarity">
    <text evidence="3 13">Belongs to the cation transport ATPase (P-type) (TC 3.A.3) family. Type IV subfamily.</text>
</comment>
<evidence type="ECO:0000313" key="18">
    <source>
        <dbReference type="RefSeq" id="XP_015268247.1"/>
    </source>
</evidence>
<feature type="transmembrane region" description="Helical" evidence="13">
    <location>
        <begin position="1227"/>
        <end position="1249"/>
    </location>
</feature>
<dbReference type="InterPro" id="IPR032630">
    <property type="entry name" value="P_typ_ATPase_c"/>
</dbReference>
<dbReference type="SUPFAM" id="SSF81653">
    <property type="entry name" value="Calcium ATPase, transduction domain A"/>
    <property type="match status" value="1"/>
</dbReference>
<dbReference type="InterPro" id="IPR032631">
    <property type="entry name" value="P-type_ATPase_N"/>
</dbReference>
<dbReference type="SFLD" id="SFLDG00002">
    <property type="entry name" value="C1.7:_P-type_atpase_like"/>
    <property type="match status" value="1"/>
</dbReference>
<dbReference type="NCBIfam" id="TIGR01652">
    <property type="entry name" value="ATPase-Plipid"/>
    <property type="match status" value="2"/>
</dbReference>
<feature type="compositionally biased region" description="Polar residues" evidence="14">
    <location>
        <begin position="718"/>
        <end position="731"/>
    </location>
</feature>
<comment type="subcellular location">
    <subcellularLocation>
        <location evidence="2 13">Membrane</location>
        <topology evidence="2 13">Multi-pass membrane protein</topology>
    </subcellularLocation>
</comment>
<evidence type="ECO:0000313" key="17">
    <source>
        <dbReference type="Proteomes" id="UP000694871"/>
    </source>
</evidence>
<evidence type="ECO:0000256" key="8">
    <source>
        <dbReference type="ARBA" id="ARBA00022842"/>
    </source>
</evidence>
<dbReference type="InterPro" id="IPR023298">
    <property type="entry name" value="ATPase_P-typ_TM_dom_sf"/>
</dbReference>
<keyword evidence="5" id="KW-0479">Metal-binding</keyword>
<organism evidence="17 18">
    <name type="scientific">Gekko japonicus</name>
    <name type="common">Schlegel's Japanese gecko</name>
    <dbReference type="NCBI Taxonomy" id="146911"/>
    <lineage>
        <taxon>Eukaryota</taxon>
        <taxon>Metazoa</taxon>
        <taxon>Chordata</taxon>
        <taxon>Craniata</taxon>
        <taxon>Vertebrata</taxon>
        <taxon>Euteleostomi</taxon>
        <taxon>Lepidosauria</taxon>
        <taxon>Squamata</taxon>
        <taxon>Bifurcata</taxon>
        <taxon>Gekkota</taxon>
        <taxon>Gekkonidae</taxon>
        <taxon>Gekkoninae</taxon>
        <taxon>Gekko</taxon>
    </lineage>
</organism>
<evidence type="ECO:0000256" key="3">
    <source>
        <dbReference type="ARBA" id="ARBA00008109"/>
    </source>
</evidence>
<feature type="region of interest" description="Disordered" evidence="14">
    <location>
        <begin position="677"/>
        <end position="731"/>
    </location>
</feature>
<dbReference type="NCBIfam" id="TIGR01494">
    <property type="entry name" value="ATPase_P-type"/>
    <property type="match status" value="1"/>
</dbReference>
<feature type="transmembrane region" description="Helical" evidence="13">
    <location>
        <begin position="1144"/>
        <end position="1165"/>
    </location>
</feature>
<dbReference type="InterPro" id="IPR008250">
    <property type="entry name" value="ATPase_P-typ_transduc_dom_A_sf"/>
</dbReference>
<feature type="transmembrane region" description="Helical" evidence="13">
    <location>
        <begin position="122"/>
        <end position="138"/>
    </location>
</feature>
<dbReference type="EC" id="7.6.2.1" evidence="13"/>
<keyword evidence="8 13" id="KW-0460">Magnesium</keyword>
<comment type="catalytic activity">
    <reaction evidence="12 13">
        <text>ATP + H2O + phospholipidSide 1 = ADP + phosphate + phospholipidSide 2.</text>
        <dbReference type="EC" id="7.6.2.1"/>
    </reaction>
</comment>
<dbReference type="Pfam" id="PF16209">
    <property type="entry name" value="PhoLip_ATPase_N"/>
    <property type="match status" value="1"/>
</dbReference>
<feature type="transmembrane region" description="Helical" evidence="13">
    <location>
        <begin position="318"/>
        <end position="340"/>
    </location>
</feature>
<feature type="transmembrane region" description="Helical" evidence="13">
    <location>
        <begin position="1330"/>
        <end position="1348"/>
    </location>
</feature>
<dbReference type="Gene3D" id="2.70.150.10">
    <property type="entry name" value="Calcium-transporting ATPase, cytoplasmic transduction domain A"/>
    <property type="match status" value="1"/>
</dbReference>
<name>A0ABM1K3G0_GEKJA</name>
<dbReference type="InterPro" id="IPR036412">
    <property type="entry name" value="HAD-like_sf"/>
</dbReference>
<evidence type="ECO:0000256" key="12">
    <source>
        <dbReference type="ARBA" id="ARBA00034036"/>
    </source>
</evidence>
<evidence type="ECO:0000256" key="6">
    <source>
        <dbReference type="ARBA" id="ARBA00022741"/>
    </source>
</evidence>
<dbReference type="GeneID" id="107111745"/>
<dbReference type="InterPro" id="IPR023214">
    <property type="entry name" value="HAD_sf"/>
</dbReference>
<feature type="region of interest" description="Disordered" evidence="14">
    <location>
        <begin position="21"/>
        <end position="46"/>
    </location>
</feature>
<dbReference type="SUPFAM" id="SSF81665">
    <property type="entry name" value="Calcium ATPase, transmembrane domain M"/>
    <property type="match status" value="1"/>
</dbReference>
<dbReference type="RefSeq" id="XP_015268247.1">
    <property type="nucleotide sequence ID" value="XM_015412761.1"/>
</dbReference>
<evidence type="ECO:0000256" key="5">
    <source>
        <dbReference type="ARBA" id="ARBA00022723"/>
    </source>
</evidence>
<protein>
    <recommendedName>
        <fullName evidence="13">Phospholipid-transporting ATPase</fullName>
        <ecNumber evidence="13">7.6.2.1</ecNumber>
    </recommendedName>
</protein>
<dbReference type="PANTHER" id="PTHR24092:SF84">
    <property type="entry name" value="PHOSPHOLIPID-TRANSPORTING ATPASE VD"/>
    <property type="match status" value="1"/>
</dbReference>
<comment type="cofactor">
    <cofactor evidence="1">
        <name>Mg(2+)</name>
        <dbReference type="ChEBI" id="CHEBI:18420"/>
    </cofactor>
</comment>